<reference evidence="7" key="1">
    <citation type="journal article" date="2016" name="J. Exp. Bot.">
        <title>Differences in glycosyltransferase family 61 accompany variation in seed coat mucilage composition in Plantago spp.</title>
        <authorList>
            <person name="Phan J.L."/>
            <person name="Tucker M.R."/>
            <person name="Khor S.F."/>
            <person name="Shirley N."/>
            <person name="Lahnstein J."/>
            <person name="Beahan C."/>
            <person name="Bacic A."/>
            <person name="Burton R.A."/>
        </authorList>
    </citation>
    <scope>NUCLEOTIDE SEQUENCE</scope>
    <source>
        <tissue evidence="7">Integument</tissue>
    </source>
</reference>
<keyword evidence="4" id="KW-0325">Glycoprotein</keyword>
<sequence>MKVEVLQKKHKFFSLGFAARLSMGYEIIFTRPTKGSVVALLKLARYELEKLQNTAVFIGCVILIFTLYTAFRPLPVLDSISVIRALNTEEISETQYYVDDMQLPIACSFDKSRSDMCEMVGDIRIHGNSSSVLMASNNKKGRSSITLNSYARKLDNSAIVTVTTWKIINYQASGKMRKCSRRYTIPAIVFSTKGFNGNLFHEFGKVLIPLYLASRPYNGTVYFLMSDKQPWWITKYKMFLKGLSKYNVMDIDSQDEVLCFPKLTIGLKGNKDLTIDPRSPPHYSMINFAQFLKSTYALQRESVNDFGNLRRPRMLIISRPETRIMNNEDDLVELAGIMGFDVVLREESGYDVQSIAKFVNSFDVMVGVYGSELTNMVYLPRDAVVIQIVPFGLEMLAHYYQTAANDLKLRYLEYKVSLNESSLLGGYPVGSQIYTNPRAVLHSKGYADFKKVYMDAQDMDIDVTRFREILFIAGELLLPC</sequence>
<keyword evidence="5" id="KW-0472">Membrane</keyword>
<name>A0A1S6EK30_9LAMI</name>
<reference evidence="7" key="2">
    <citation type="submission" date="2017-02" db="EMBL/GenBank/DDBJ databases">
        <authorList>
            <person name="Peterson S.W."/>
        </authorList>
    </citation>
    <scope>NUCLEOTIDE SEQUENCE</scope>
    <source>
        <tissue evidence="7">Integument</tissue>
    </source>
</reference>
<dbReference type="PANTHER" id="PTHR20961">
    <property type="entry name" value="GLYCOSYLTRANSFERASE"/>
    <property type="match status" value="1"/>
</dbReference>
<dbReference type="PANTHER" id="PTHR20961:SF5">
    <property type="entry name" value="GLYCOSYLTRANSFERASE-RELATED"/>
    <property type="match status" value="1"/>
</dbReference>
<evidence type="ECO:0000256" key="3">
    <source>
        <dbReference type="ARBA" id="ARBA00022679"/>
    </source>
</evidence>
<dbReference type="EMBL" id="KY584528">
    <property type="protein sequence ID" value="AQR57531.1"/>
    <property type="molecule type" value="mRNA"/>
</dbReference>
<dbReference type="InterPro" id="IPR049625">
    <property type="entry name" value="Glyco_transf_61_cat"/>
</dbReference>
<evidence type="ECO:0000256" key="2">
    <source>
        <dbReference type="ARBA" id="ARBA00022676"/>
    </source>
</evidence>
<protein>
    <submittedName>
        <fullName evidence="7">GT61_17</fullName>
    </submittedName>
</protein>
<accession>A0A1S6EK30</accession>
<dbReference type="GO" id="GO:0016763">
    <property type="term" value="F:pentosyltransferase activity"/>
    <property type="evidence" value="ECO:0007669"/>
    <property type="project" value="UniProtKB-ARBA"/>
</dbReference>
<feature type="transmembrane region" description="Helical" evidence="5">
    <location>
        <begin position="51"/>
        <end position="71"/>
    </location>
</feature>
<dbReference type="GO" id="GO:0000139">
    <property type="term" value="C:Golgi membrane"/>
    <property type="evidence" value="ECO:0007669"/>
    <property type="project" value="UniProtKB-SubCell"/>
</dbReference>
<evidence type="ECO:0000256" key="5">
    <source>
        <dbReference type="SAM" id="Phobius"/>
    </source>
</evidence>
<dbReference type="InterPro" id="IPR007657">
    <property type="entry name" value="Glycosyltransferase_61"/>
</dbReference>
<evidence type="ECO:0000313" key="7">
    <source>
        <dbReference type="EMBL" id="AQR57531.1"/>
    </source>
</evidence>
<evidence type="ECO:0000256" key="4">
    <source>
        <dbReference type="ARBA" id="ARBA00023180"/>
    </source>
</evidence>
<dbReference type="Pfam" id="PF04577">
    <property type="entry name" value="Glyco_transf_61"/>
    <property type="match status" value="1"/>
</dbReference>
<comment type="subcellular location">
    <subcellularLocation>
        <location evidence="1">Golgi apparatus membrane</location>
        <topology evidence="1">Single-pass type II membrane protein</topology>
    </subcellularLocation>
</comment>
<keyword evidence="2" id="KW-0328">Glycosyltransferase</keyword>
<proteinExistence type="evidence at transcript level"/>
<keyword evidence="3" id="KW-0808">Transferase</keyword>
<keyword evidence="5" id="KW-0812">Transmembrane</keyword>
<evidence type="ECO:0000259" key="6">
    <source>
        <dbReference type="Pfam" id="PF04577"/>
    </source>
</evidence>
<feature type="domain" description="Glycosyltransferase 61 catalytic" evidence="6">
    <location>
        <begin position="288"/>
        <end position="386"/>
    </location>
</feature>
<keyword evidence="5" id="KW-1133">Transmembrane helix</keyword>
<organism evidence="7">
    <name type="scientific">Plantago cunninghamii</name>
    <dbReference type="NCBI Taxonomy" id="589140"/>
    <lineage>
        <taxon>Eukaryota</taxon>
        <taxon>Viridiplantae</taxon>
        <taxon>Streptophyta</taxon>
        <taxon>Embryophyta</taxon>
        <taxon>Tracheophyta</taxon>
        <taxon>Spermatophyta</taxon>
        <taxon>Magnoliopsida</taxon>
        <taxon>eudicotyledons</taxon>
        <taxon>Gunneridae</taxon>
        <taxon>Pentapetalae</taxon>
        <taxon>asterids</taxon>
        <taxon>lamiids</taxon>
        <taxon>Lamiales</taxon>
        <taxon>Plantaginaceae</taxon>
        <taxon>Plantagineae</taxon>
        <taxon>Plantago</taxon>
    </lineage>
</organism>
<evidence type="ECO:0000256" key="1">
    <source>
        <dbReference type="ARBA" id="ARBA00004323"/>
    </source>
</evidence>
<dbReference type="AlphaFoldDB" id="A0A1S6EK30"/>